<dbReference type="EMBL" id="FPAW01000003">
    <property type="protein sequence ID" value="SFT57449.1"/>
    <property type="molecule type" value="Genomic_DNA"/>
</dbReference>
<evidence type="ECO:0000256" key="2">
    <source>
        <dbReference type="ARBA" id="ARBA00023125"/>
    </source>
</evidence>
<dbReference type="Gene3D" id="1.10.10.10">
    <property type="entry name" value="Winged helix-like DNA-binding domain superfamily/Winged helix DNA-binding domain"/>
    <property type="match status" value="1"/>
</dbReference>
<dbReference type="InterPro" id="IPR036390">
    <property type="entry name" value="WH_DNA-bd_sf"/>
</dbReference>
<dbReference type="AlphaFoldDB" id="A0A1I6Z450"/>
<dbReference type="InterPro" id="IPR054844">
    <property type="entry name" value="TransRegBhcR"/>
</dbReference>
<dbReference type="SUPFAM" id="SSF46785">
    <property type="entry name" value="Winged helix' DNA-binding domain"/>
    <property type="match status" value="1"/>
</dbReference>
<proteinExistence type="predicted"/>
<evidence type="ECO:0000259" key="5">
    <source>
        <dbReference type="PROSITE" id="PS51077"/>
    </source>
</evidence>
<dbReference type="PANTHER" id="PTHR30136:SF24">
    <property type="entry name" value="HTH-TYPE TRANSCRIPTIONAL REPRESSOR ALLR"/>
    <property type="match status" value="1"/>
</dbReference>
<dbReference type="Proteomes" id="UP000182466">
    <property type="component" value="Unassembled WGS sequence"/>
</dbReference>
<evidence type="ECO:0000256" key="4">
    <source>
        <dbReference type="SAM" id="MobiDB-lite"/>
    </source>
</evidence>
<keyword evidence="8" id="KW-1185">Reference proteome</keyword>
<dbReference type="Pfam" id="PF01614">
    <property type="entry name" value="IclR_C"/>
    <property type="match status" value="1"/>
</dbReference>
<dbReference type="InterPro" id="IPR014757">
    <property type="entry name" value="Tscrpt_reg_IclR_C"/>
</dbReference>
<dbReference type="PROSITE" id="PS51077">
    <property type="entry name" value="HTH_ICLR"/>
    <property type="match status" value="1"/>
</dbReference>
<dbReference type="InterPro" id="IPR005471">
    <property type="entry name" value="Tscrpt_reg_IclR_N"/>
</dbReference>
<feature type="compositionally biased region" description="Basic residues" evidence="4">
    <location>
        <begin position="1"/>
        <end position="11"/>
    </location>
</feature>
<dbReference type="InterPro" id="IPR050707">
    <property type="entry name" value="HTH_MetabolicPath_Reg"/>
</dbReference>
<keyword evidence="3" id="KW-0804">Transcription</keyword>
<dbReference type="SMART" id="SM00346">
    <property type="entry name" value="HTH_ICLR"/>
    <property type="match status" value="1"/>
</dbReference>
<evidence type="ECO:0000313" key="8">
    <source>
        <dbReference type="Proteomes" id="UP000182466"/>
    </source>
</evidence>
<sequence length="272" mass="29668">MKPTARRKGRPKAFDSKPTQTTIQSLDRALEVLDTLALENGMTLTEVSDRLKQSPATMYRVLSTLQARGFVEIDAAAQTWHIGAMAFRLGSAFLRRSGVVDRSRPVMRDLMEATGETSNLGIERDGEVMFIGQVETTETIRAFFPPGTLSPMHASGIGKALLSQRDADSLGRFLRTYPLNRFTDKTIGTAPALQAELTAIRQQGYAFDDEERTAGMRCVAAPILNLYGEAIAGISVSGPTHRMPADRIREIGRLVQQAANTVSRGLGAPEDT</sequence>
<protein>
    <submittedName>
        <fullName evidence="7">Transcriptional regulator, IclR family</fullName>
    </submittedName>
</protein>
<accession>A0A1I6Z450</accession>
<dbReference type="GO" id="GO:0003677">
    <property type="term" value="F:DNA binding"/>
    <property type="evidence" value="ECO:0007669"/>
    <property type="project" value="UniProtKB-KW"/>
</dbReference>
<dbReference type="Gene3D" id="3.30.450.40">
    <property type="match status" value="1"/>
</dbReference>
<keyword evidence="1" id="KW-0805">Transcription regulation</keyword>
<evidence type="ECO:0000313" key="7">
    <source>
        <dbReference type="EMBL" id="SFT57449.1"/>
    </source>
</evidence>
<dbReference type="SUPFAM" id="SSF55781">
    <property type="entry name" value="GAF domain-like"/>
    <property type="match status" value="1"/>
</dbReference>
<evidence type="ECO:0000256" key="1">
    <source>
        <dbReference type="ARBA" id="ARBA00023015"/>
    </source>
</evidence>
<dbReference type="GO" id="GO:0045892">
    <property type="term" value="P:negative regulation of DNA-templated transcription"/>
    <property type="evidence" value="ECO:0007669"/>
    <property type="project" value="TreeGrafter"/>
</dbReference>
<dbReference type="RefSeq" id="WP_027262559.1">
    <property type="nucleotide sequence ID" value="NZ_FPAW01000003.1"/>
</dbReference>
<dbReference type="PROSITE" id="PS51078">
    <property type="entry name" value="ICLR_ED"/>
    <property type="match status" value="1"/>
</dbReference>
<dbReference type="eggNOG" id="COG1414">
    <property type="taxonomic scope" value="Bacteria"/>
</dbReference>
<dbReference type="STRING" id="999627.SAMN05216236_103212"/>
<organism evidence="7 8">
    <name type="scientific">Sedimentitalea nanhaiensis</name>
    <dbReference type="NCBI Taxonomy" id="999627"/>
    <lineage>
        <taxon>Bacteria</taxon>
        <taxon>Pseudomonadati</taxon>
        <taxon>Pseudomonadota</taxon>
        <taxon>Alphaproteobacteria</taxon>
        <taxon>Rhodobacterales</taxon>
        <taxon>Paracoccaceae</taxon>
        <taxon>Sedimentitalea</taxon>
    </lineage>
</organism>
<evidence type="ECO:0000256" key="3">
    <source>
        <dbReference type="ARBA" id="ARBA00023163"/>
    </source>
</evidence>
<dbReference type="PANTHER" id="PTHR30136">
    <property type="entry name" value="HELIX-TURN-HELIX TRANSCRIPTIONAL REGULATOR, ICLR FAMILY"/>
    <property type="match status" value="1"/>
</dbReference>
<dbReference type="OrthoDB" id="9807558at2"/>
<keyword evidence="2" id="KW-0238">DNA-binding</keyword>
<dbReference type="InterPro" id="IPR036388">
    <property type="entry name" value="WH-like_DNA-bd_sf"/>
</dbReference>
<dbReference type="FunFam" id="1.10.10.10:FF:000056">
    <property type="entry name" value="IclR family transcriptional regulator"/>
    <property type="match status" value="1"/>
</dbReference>
<name>A0A1I6Z450_9RHOB</name>
<feature type="region of interest" description="Disordered" evidence="4">
    <location>
        <begin position="1"/>
        <end position="21"/>
    </location>
</feature>
<gene>
    <name evidence="7" type="ORF">SAMN05216236_103212</name>
</gene>
<dbReference type="Pfam" id="PF09339">
    <property type="entry name" value="HTH_IclR"/>
    <property type="match status" value="1"/>
</dbReference>
<evidence type="ECO:0000259" key="6">
    <source>
        <dbReference type="PROSITE" id="PS51078"/>
    </source>
</evidence>
<reference evidence="7 8" key="1">
    <citation type="submission" date="2016-10" db="EMBL/GenBank/DDBJ databases">
        <authorList>
            <person name="de Groot N.N."/>
        </authorList>
    </citation>
    <scope>NUCLEOTIDE SEQUENCE [LARGE SCALE GENOMIC DNA]</scope>
    <source>
        <strain evidence="7 8">CGMCC 1.10959</strain>
    </source>
</reference>
<feature type="domain" description="HTH iclR-type" evidence="5">
    <location>
        <begin position="23"/>
        <end position="84"/>
    </location>
</feature>
<feature type="domain" description="IclR-ED" evidence="6">
    <location>
        <begin position="85"/>
        <end position="268"/>
    </location>
</feature>
<dbReference type="NCBIfam" id="NF045644">
    <property type="entry name" value="TransRegBhcR"/>
    <property type="match status" value="1"/>
</dbReference>
<dbReference type="InterPro" id="IPR029016">
    <property type="entry name" value="GAF-like_dom_sf"/>
</dbReference>
<dbReference type="GO" id="GO:0003700">
    <property type="term" value="F:DNA-binding transcription factor activity"/>
    <property type="evidence" value="ECO:0007669"/>
    <property type="project" value="TreeGrafter"/>
</dbReference>